<dbReference type="InterPro" id="IPR009057">
    <property type="entry name" value="Homeodomain-like_sf"/>
</dbReference>
<dbReference type="InterPro" id="IPR027417">
    <property type="entry name" value="P-loop_NTPase"/>
</dbReference>
<reference evidence="11" key="1">
    <citation type="submission" date="2022-10" db="EMBL/GenBank/DDBJ databases">
        <title>YIM 151497 complete genome.</title>
        <authorList>
            <person name="Chen X."/>
        </authorList>
    </citation>
    <scope>NUCLEOTIDE SEQUENCE</scope>
    <source>
        <strain evidence="11">YIM 151497</strain>
    </source>
</reference>
<gene>
    <name evidence="11" type="ORF">OF122_09225</name>
</gene>
<dbReference type="EMBL" id="CP107716">
    <property type="protein sequence ID" value="UYQ73920.1"/>
    <property type="molecule type" value="Genomic_DNA"/>
</dbReference>
<evidence type="ECO:0000256" key="5">
    <source>
        <dbReference type="ARBA" id="ARBA00023125"/>
    </source>
</evidence>
<dbReference type="Pfam" id="PF00158">
    <property type="entry name" value="Sigma54_activat"/>
    <property type="match status" value="1"/>
</dbReference>
<keyword evidence="5" id="KW-0238">DNA-binding</keyword>
<evidence type="ECO:0000256" key="1">
    <source>
        <dbReference type="ARBA" id="ARBA00022741"/>
    </source>
</evidence>
<dbReference type="InterPro" id="IPR002078">
    <property type="entry name" value="Sigma_54_int"/>
</dbReference>
<dbReference type="Pfam" id="PF02954">
    <property type="entry name" value="HTH_8"/>
    <property type="match status" value="1"/>
</dbReference>
<feature type="modified residue" description="4-aspartylphosphate" evidence="8">
    <location>
        <position position="55"/>
    </location>
</feature>
<evidence type="ECO:0000256" key="2">
    <source>
        <dbReference type="ARBA" id="ARBA00022840"/>
    </source>
</evidence>
<dbReference type="InterPro" id="IPR025662">
    <property type="entry name" value="Sigma_54_int_dom_ATP-bd_1"/>
</dbReference>
<evidence type="ECO:0000256" key="3">
    <source>
        <dbReference type="ARBA" id="ARBA00023012"/>
    </source>
</evidence>
<keyword evidence="4" id="KW-0805">Transcription regulation</keyword>
<dbReference type="PANTHER" id="PTHR32071">
    <property type="entry name" value="TRANSCRIPTIONAL REGULATORY PROTEIN"/>
    <property type="match status" value="1"/>
</dbReference>
<proteinExistence type="predicted"/>
<dbReference type="CDD" id="cd00009">
    <property type="entry name" value="AAA"/>
    <property type="match status" value="1"/>
</dbReference>
<dbReference type="Gene3D" id="3.40.50.2300">
    <property type="match status" value="1"/>
</dbReference>
<dbReference type="Gene3D" id="3.40.50.300">
    <property type="entry name" value="P-loop containing nucleotide triphosphate hydrolases"/>
    <property type="match status" value="1"/>
</dbReference>
<feature type="domain" description="Sigma-54 factor interaction" evidence="9">
    <location>
        <begin position="145"/>
        <end position="374"/>
    </location>
</feature>
<dbReference type="PROSITE" id="PS00675">
    <property type="entry name" value="SIGMA54_INTERACT_1"/>
    <property type="match status" value="1"/>
</dbReference>
<dbReference type="InterPro" id="IPR058031">
    <property type="entry name" value="AAA_lid_NorR"/>
</dbReference>
<dbReference type="InterPro" id="IPR025943">
    <property type="entry name" value="Sigma_54_int_dom_ATP-bd_2"/>
</dbReference>
<evidence type="ECO:0000256" key="4">
    <source>
        <dbReference type="ARBA" id="ARBA00023015"/>
    </source>
</evidence>
<evidence type="ECO:0000256" key="6">
    <source>
        <dbReference type="ARBA" id="ARBA00023159"/>
    </source>
</evidence>
<dbReference type="SUPFAM" id="SSF52540">
    <property type="entry name" value="P-loop containing nucleoside triphosphate hydrolases"/>
    <property type="match status" value="1"/>
</dbReference>
<sequence length="453" mass="50154">MAERQTVVFVDDEEPMRHAVQQWLGVAGHDAQSFGSAQSALEHISAGLNGIVLTDLRMPSMDGMALLRRILEIDPDIPVILMTGQGDIESAVEAMRIGAYDFIEKPFDPERLAQTVRRATEKRRLVLENRYLAAAAPADTLRNRILGTSREIERLREAVSEIAATDVSVVLYGETGSGKDLVARCLHDLGRRAKGNYVAVNCSAIPDTMVETEMFGHEAGAFTGAAGRRIGKIEHASGGSLLLDEVESMPLAMQAKLLRALQERVIERLGSNTSVPVDFRTIAATKRDLKAESATGAFRSDLYFRLSVVELNIPPLRDRRDDIPLLFEFFAAEAARSHNRETRPLKGATLDALMRHDWPGNVRELRNVAERHALGLSSFAAADNSRPIDLADVMPLAQQLEAYERRIIERALADSGGRISEVIEKLGVPRRTLNEKMTRLGIRRREADDQYGQ</sequence>
<dbReference type="InterPro" id="IPR011006">
    <property type="entry name" value="CheY-like_superfamily"/>
</dbReference>
<evidence type="ECO:0000313" key="11">
    <source>
        <dbReference type="EMBL" id="UYQ73920.1"/>
    </source>
</evidence>
<keyword evidence="12" id="KW-1185">Reference proteome</keyword>
<dbReference type="PROSITE" id="PS00676">
    <property type="entry name" value="SIGMA54_INTERACT_2"/>
    <property type="match status" value="1"/>
</dbReference>
<dbReference type="Pfam" id="PF25601">
    <property type="entry name" value="AAA_lid_14"/>
    <property type="match status" value="1"/>
</dbReference>
<dbReference type="PROSITE" id="PS50110">
    <property type="entry name" value="RESPONSE_REGULATORY"/>
    <property type="match status" value="1"/>
</dbReference>
<dbReference type="Pfam" id="PF00072">
    <property type="entry name" value="Response_reg"/>
    <property type="match status" value="1"/>
</dbReference>
<keyword evidence="8" id="KW-0597">Phosphoprotein</keyword>
<dbReference type="Proteomes" id="UP001163882">
    <property type="component" value="Chromosome"/>
</dbReference>
<dbReference type="InterPro" id="IPR003593">
    <property type="entry name" value="AAA+_ATPase"/>
</dbReference>
<dbReference type="PROSITE" id="PS50045">
    <property type="entry name" value="SIGMA54_INTERACT_4"/>
    <property type="match status" value="1"/>
</dbReference>
<keyword evidence="6" id="KW-0010">Activator</keyword>
<dbReference type="SUPFAM" id="SSF46689">
    <property type="entry name" value="Homeodomain-like"/>
    <property type="match status" value="1"/>
</dbReference>
<evidence type="ECO:0000259" key="10">
    <source>
        <dbReference type="PROSITE" id="PS50110"/>
    </source>
</evidence>
<accession>A0ABY6IXK9</accession>
<dbReference type="CDD" id="cd17549">
    <property type="entry name" value="REC_DctD-like"/>
    <property type="match status" value="1"/>
</dbReference>
<dbReference type="SUPFAM" id="SSF52172">
    <property type="entry name" value="CheY-like"/>
    <property type="match status" value="1"/>
</dbReference>
<feature type="domain" description="Response regulatory" evidence="10">
    <location>
        <begin position="6"/>
        <end position="120"/>
    </location>
</feature>
<evidence type="ECO:0000256" key="7">
    <source>
        <dbReference type="ARBA" id="ARBA00023163"/>
    </source>
</evidence>
<evidence type="ECO:0000256" key="8">
    <source>
        <dbReference type="PROSITE-ProRule" id="PRU00169"/>
    </source>
</evidence>
<keyword evidence="2" id="KW-0067">ATP-binding</keyword>
<dbReference type="InterPro" id="IPR001789">
    <property type="entry name" value="Sig_transdc_resp-reg_receiver"/>
</dbReference>
<protein>
    <submittedName>
        <fullName evidence="11">Sigma-54 dependent transcriptional regulator</fullName>
    </submittedName>
</protein>
<dbReference type="RefSeq" id="WP_264227477.1">
    <property type="nucleotide sequence ID" value="NZ_CP107716.1"/>
</dbReference>
<keyword evidence="7" id="KW-0804">Transcription</keyword>
<keyword evidence="1" id="KW-0547">Nucleotide-binding</keyword>
<name>A0ABY6IXK9_9HYPH</name>
<dbReference type="InterPro" id="IPR025944">
    <property type="entry name" value="Sigma_54_int_dom_CS"/>
</dbReference>
<organism evidence="11 12">
    <name type="scientific">Pelagibacterium flavum</name>
    <dbReference type="NCBI Taxonomy" id="2984530"/>
    <lineage>
        <taxon>Bacteria</taxon>
        <taxon>Pseudomonadati</taxon>
        <taxon>Pseudomonadota</taxon>
        <taxon>Alphaproteobacteria</taxon>
        <taxon>Hyphomicrobiales</taxon>
        <taxon>Devosiaceae</taxon>
        <taxon>Pelagibacterium</taxon>
    </lineage>
</organism>
<dbReference type="PROSITE" id="PS00688">
    <property type="entry name" value="SIGMA54_INTERACT_3"/>
    <property type="match status" value="1"/>
</dbReference>
<dbReference type="SMART" id="SM00448">
    <property type="entry name" value="REC"/>
    <property type="match status" value="1"/>
</dbReference>
<dbReference type="SMART" id="SM00382">
    <property type="entry name" value="AAA"/>
    <property type="match status" value="1"/>
</dbReference>
<evidence type="ECO:0000313" key="12">
    <source>
        <dbReference type="Proteomes" id="UP001163882"/>
    </source>
</evidence>
<evidence type="ECO:0000259" key="9">
    <source>
        <dbReference type="PROSITE" id="PS50045"/>
    </source>
</evidence>
<keyword evidence="3" id="KW-0902">Two-component regulatory system</keyword>
<dbReference type="InterPro" id="IPR002197">
    <property type="entry name" value="HTH_Fis"/>
</dbReference>
<dbReference type="PANTHER" id="PTHR32071:SF57">
    <property type="entry name" value="C4-DICARBOXYLATE TRANSPORT TRANSCRIPTIONAL REGULATORY PROTEIN DCTD"/>
    <property type="match status" value="1"/>
</dbReference>
<dbReference type="Gene3D" id="1.10.8.60">
    <property type="match status" value="1"/>
</dbReference>
<dbReference type="Gene3D" id="1.10.10.60">
    <property type="entry name" value="Homeodomain-like"/>
    <property type="match status" value="1"/>
</dbReference>